<dbReference type="SUPFAM" id="SSF50494">
    <property type="entry name" value="Trypsin-like serine proteases"/>
    <property type="match status" value="1"/>
</dbReference>
<proteinExistence type="predicted"/>
<evidence type="ECO:0000313" key="4">
    <source>
        <dbReference type="Ensembl" id="ENSXETP00000013798"/>
    </source>
</evidence>
<dbReference type="Pfam" id="PF00089">
    <property type="entry name" value="Trypsin"/>
    <property type="match status" value="1"/>
</dbReference>
<dbReference type="InterPro" id="IPR043504">
    <property type="entry name" value="Peptidase_S1_PA_chymotrypsin"/>
</dbReference>
<reference evidence="4" key="2">
    <citation type="submission" date="2011-07" db="UniProtKB">
        <authorList>
            <consortium name="Ensembl"/>
        </authorList>
    </citation>
    <scope>IDENTIFICATION</scope>
</reference>
<evidence type="ECO:0000259" key="3">
    <source>
        <dbReference type="PROSITE" id="PS50240"/>
    </source>
</evidence>
<evidence type="ECO:0000256" key="2">
    <source>
        <dbReference type="RuleBase" id="RU363034"/>
    </source>
</evidence>
<dbReference type="Gene3D" id="2.40.10.10">
    <property type="entry name" value="Trypsin-like serine proteases"/>
    <property type="match status" value="2"/>
</dbReference>
<reference evidence="4" key="1">
    <citation type="journal article" date="2010" name="Science">
        <title>The genome of the Western clawed frog Xenopus tropicalis.</title>
        <authorList>
            <person name="Hellsten U."/>
            <person name="Harland R.M."/>
            <person name="Gilchrist M.J."/>
            <person name="Hendrix D."/>
            <person name="Jurka J."/>
            <person name="Kapitonov V."/>
            <person name="Ovcharenko I."/>
            <person name="Putnam N.H."/>
            <person name="Shu S."/>
            <person name="Taher L."/>
            <person name="Blitz I.L."/>
            <person name="Blumberg B."/>
            <person name="Dichmann D.S."/>
            <person name="Dubchak I."/>
            <person name="Amaya E."/>
            <person name="Detter J.C."/>
            <person name="Fletcher R."/>
            <person name="Gerhard D.S."/>
            <person name="Goodstein D."/>
            <person name="Graves T."/>
            <person name="Grigoriev I.V."/>
            <person name="Grimwood J."/>
            <person name="Kawashima T."/>
            <person name="Lindquist E."/>
            <person name="Lucas S.M."/>
            <person name="Mead P.E."/>
            <person name="Mitros T."/>
            <person name="Ogino H."/>
            <person name="Ohta Y."/>
            <person name="Poliakov A.V."/>
            <person name="Pollet N."/>
            <person name="Robert J."/>
            <person name="Salamov A."/>
            <person name="Sater A.K."/>
            <person name="Schmutz J."/>
            <person name="Terry A."/>
            <person name="Vize P.D."/>
            <person name="Warren W.C."/>
            <person name="Wells D."/>
            <person name="Wills A."/>
            <person name="Wilson R.K."/>
            <person name="Zimmerman L.B."/>
            <person name="Zorn A.M."/>
            <person name="Grainger R."/>
            <person name="Grammer T."/>
            <person name="Khokha M.K."/>
            <person name="Richardson P.M."/>
            <person name="Rokhsar D.S."/>
        </authorList>
    </citation>
    <scope>NUCLEOTIDE SEQUENCE [LARGE SCALE GENOMIC DNA]</scope>
    <source>
        <strain evidence="4">Nigerian</strain>
    </source>
</reference>
<dbReference type="InterPro" id="IPR009003">
    <property type="entry name" value="Peptidase_S1_PA"/>
</dbReference>
<dbReference type="AlphaFoldDB" id="F7DX16"/>
<dbReference type="GO" id="GO:0004252">
    <property type="term" value="F:serine-type endopeptidase activity"/>
    <property type="evidence" value="ECO:0007669"/>
    <property type="project" value="InterPro"/>
</dbReference>
<dbReference type="GO" id="GO:0006508">
    <property type="term" value="P:proteolysis"/>
    <property type="evidence" value="ECO:0007669"/>
    <property type="project" value="UniProtKB-KW"/>
</dbReference>
<dbReference type="Ensembl" id="ENSXETT00000013798">
    <property type="protein sequence ID" value="ENSXETP00000013798"/>
    <property type="gene ID" value="ENSXETG00000034543"/>
</dbReference>
<accession>A0A6I8Q6E7</accession>
<name>F7DX16_XENTR</name>
<dbReference type="PROSITE" id="PS50240">
    <property type="entry name" value="TRYPSIN_DOM"/>
    <property type="match status" value="1"/>
</dbReference>
<dbReference type="Ensembl" id="ENSXETT00000101292">
    <property type="protein sequence ID" value="ENSXETP00000068057"/>
    <property type="gene ID" value="ENSXETG00000034543"/>
</dbReference>
<dbReference type="PROSITE" id="PS00134">
    <property type="entry name" value="TRYPSIN_HIS"/>
    <property type="match status" value="1"/>
</dbReference>
<keyword evidence="2" id="KW-0378">Hydrolase</keyword>
<dbReference type="InterPro" id="IPR033116">
    <property type="entry name" value="TRYPSIN_SER"/>
</dbReference>
<dbReference type="GeneTree" id="ENSGT00940000154999"/>
<organism evidence="4">
    <name type="scientific">Xenopus tropicalis</name>
    <name type="common">Western clawed frog</name>
    <name type="synonym">Silurana tropicalis</name>
    <dbReference type="NCBI Taxonomy" id="8364"/>
    <lineage>
        <taxon>Eukaryota</taxon>
        <taxon>Metazoa</taxon>
        <taxon>Chordata</taxon>
        <taxon>Craniata</taxon>
        <taxon>Vertebrata</taxon>
        <taxon>Euteleostomi</taxon>
        <taxon>Amphibia</taxon>
        <taxon>Batrachia</taxon>
        <taxon>Anura</taxon>
        <taxon>Pipoidea</taxon>
        <taxon>Pipidae</taxon>
        <taxon>Xenopodinae</taxon>
        <taxon>Xenopus</taxon>
        <taxon>Silurana</taxon>
    </lineage>
</organism>
<dbReference type="PANTHER" id="PTHR24253:SF187">
    <property type="entry name" value="LOC100037197 PROTEIN"/>
    <property type="match status" value="1"/>
</dbReference>
<dbReference type="PRINTS" id="PR00722">
    <property type="entry name" value="CHYMOTRYPSIN"/>
</dbReference>
<dbReference type="PROSITE" id="PS00135">
    <property type="entry name" value="TRYPSIN_SER"/>
    <property type="match status" value="1"/>
</dbReference>
<dbReference type="PANTHER" id="PTHR24253">
    <property type="entry name" value="TRANSMEMBRANE PROTEASE SERINE"/>
    <property type="match status" value="1"/>
</dbReference>
<dbReference type="CDD" id="cd00190">
    <property type="entry name" value="Tryp_SPc"/>
    <property type="match status" value="1"/>
</dbReference>
<keyword evidence="2" id="KW-0645">Protease</keyword>
<dbReference type="InParanoid" id="F7DX16"/>
<dbReference type="Bgee" id="ENSXETG00000034543">
    <property type="expression patterns" value="Expressed in 2-cell stage embryo and 8 other cell types or tissues"/>
</dbReference>
<dbReference type="FunFam" id="2.40.10.10:FF:000039">
    <property type="entry name" value="Brain-specific serine protease 4"/>
    <property type="match status" value="1"/>
</dbReference>
<evidence type="ECO:0000256" key="1">
    <source>
        <dbReference type="ARBA" id="ARBA00023157"/>
    </source>
</evidence>
<dbReference type="InterPro" id="IPR001254">
    <property type="entry name" value="Trypsin_dom"/>
</dbReference>
<protein>
    <recommendedName>
        <fullName evidence="3">Peptidase S1 domain-containing protein</fullName>
    </recommendedName>
</protein>
<feature type="domain" description="Peptidase S1" evidence="3">
    <location>
        <begin position="62"/>
        <end position="304"/>
    </location>
</feature>
<dbReference type="SMART" id="SM00020">
    <property type="entry name" value="Tryp_SPc"/>
    <property type="match status" value="1"/>
</dbReference>
<sequence length="338" mass="36053">MLAKMRWRSIVPVSLTAAHTVAETMEFAGIILLLLVSASPTVSQNTTASPRICGSPLVSSRIVGGTDATNGAWPWQISLRYKGSHICGGSVISNQWIMTAAHCFEYSRTPSDYQVLLGAYQLSVASASELLSSVARVIVNPSFTIPGGPGDIALLKLTSPVAYTEYILPVCVPSSASGFYEGMQCWVTGWGNIGSAVTLPYPQTLQQVMTPLISWSTCNQMYHVQSGISSNIAIVPKDQICAGYAAGQKDSCQGDSGGPLVCQLQGVWYQIGIVSWGDGCAQASRPGVYTLVPNFKSWLSSYNATTDNPDTSSYAQKSHSPAIHIHTLLIATCLLLYS</sequence>
<keyword evidence="2" id="KW-0720">Serine protease</keyword>
<accession>F7DX16</accession>
<dbReference type="InterPro" id="IPR001314">
    <property type="entry name" value="Peptidase_S1A"/>
</dbReference>
<keyword evidence="1" id="KW-1015">Disulfide bond</keyword>
<dbReference type="InterPro" id="IPR018114">
    <property type="entry name" value="TRYPSIN_HIS"/>
</dbReference>